<evidence type="ECO:0000256" key="7">
    <source>
        <dbReference type="ARBA" id="ARBA00022842"/>
    </source>
</evidence>
<keyword evidence="6" id="KW-0067">ATP-binding</keyword>
<dbReference type="PANTHER" id="PTHR24096:SF338">
    <property type="entry name" value="4-COUMARATE--COA LIGASE-LIKE 8-RELATED"/>
    <property type="match status" value="1"/>
</dbReference>
<evidence type="ECO:0000256" key="6">
    <source>
        <dbReference type="ARBA" id="ARBA00022840"/>
    </source>
</evidence>
<evidence type="ECO:0000256" key="10">
    <source>
        <dbReference type="ARBA" id="ARBA00034252"/>
    </source>
</evidence>
<evidence type="ECO:0000256" key="5">
    <source>
        <dbReference type="ARBA" id="ARBA00022741"/>
    </source>
</evidence>
<dbReference type="GO" id="GO:0016207">
    <property type="term" value="F:4-coumarate-CoA ligase activity"/>
    <property type="evidence" value="ECO:0007669"/>
    <property type="project" value="UniProtKB-EC"/>
</dbReference>
<dbReference type="GO" id="GO:0009698">
    <property type="term" value="P:phenylpropanoid metabolic process"/>
    <property type="evidence" value="ECO:0007669"/>
    <property type="project" value="UniProtKB-ARBA"/>
</dbReference>
<keyword evidence="14" id="KW-1185">Reference proteome</keyword>
<evidence type="ECO:0000313" key="14">
    <source>
        <dbReference type="Proteomes" id="UP000823388"/>
    </source>
</evidence>
<proteinExistence type="inferred from homology"/>
<evidence type="ECO:0000256" key="8">
    <source>
        <dbReference type="ARBA" id="ARBA00034219"/>
    </source>
</evidence>
<protein>
    <recommendedName>
        <fullName evidence="3">4-coumarate--CoA ligase</fullName>
        <ecNumber evidence="3">6.2.1.12</ecNumber>
    </recommendedName>
</protein>
<evidence type="ECO:0000313" key="13">
    <source>
        <dbReference type="EMBL" id="KAG2605657.1"/>
    </source>
</evidence>
<name>A0A8T0T5U8_PANVG</name>
<evidence type="ECO:0000259" key="12">
    <source>
        <dbReference type="Pfam" id="PF13193"/>
    </source>
</evidence>
<comment type="similarity">
    <text evidence="2">Belongs to the ATP-dependent AMP-binding enzyme family.</text>
</comment>
<evidence type="ECO:0000259" key="11">
    <source>
        <dbReference type="Pfam" id="PF00501"/>
    </source>
</evidence>
<gene>
    <name evidence="13" type="ORF">PVAP13_4NG093900</name>
</gene>
<keyword evidence="5" id="KW-0547">Nucleotide-binding</keyword>
<dbReference type="GO" id="GO:0005777">
    <property type="term" value="C:peroxisome"/>
    <property type="evidence" value="ECO:0007669"/>
    <property type="project" value="TreeGrafter"/>
</dbReference>
<feature type="domain" description="AMP-dependent synthetase/ligase" evidence="11">
    <location>
        <begin position="56"/>
        <end position="428"/>
    </location>
</feature>
<comment type="catalytic activity">
    <reaction evidence="9">
        <text>(E)-4-coumaroyl-AMP + CoA = (E)-4-coumaroyl-CoA + AMP + H(+)</text>
        <dbReference type="Rhea" id="RHEA:72423"/>
        <dbReference type="ChEBI" id="CHEBI:15378"/>
        <dbReference type="ChEBI" id="CHEBI:57287"/>
        <dbReference type="ChEBI" id="CHEBI:85008"/>
        <dbReference type="ChEBI" id="CHEBI:192348"/>
        <dbReference type="ChEBI" id="CHEBI:456215"/>
    </reaction>
    <physiologicalReaction direction="left-to-right" evidence="9">
        <dbReference type="Rhea" id="RHEA:72424"/>
    </physiologicalReaction>
</comment>
<dbReference type="InterPro" id="IPR020845">
    <property type="entry name" value="AMP-binding_CS"/>
</dbReference>
<comment type="cofactor">
    <cofactor evidence="1">
        <name>Mg(2+)</name>
        <dbReference type="ChEBI" id="CHEBI:18420"/>
    </cofactor>
</comment>
<dbReference type="EC" id="6.2.1.12" evidence="3"/>
<evidence type="ECO:0000256" key="9">
    <source>
        <dbReference type="ARBA" id="ARBA00034223"/>
    </source>
</evidence>
<dbReference type="InterPro" id="IPR000873">
    <property type="entry name" value="AMP-dep_synth/lig_dom"/>
</dbReference>
<organism evidence="13 14">
    <name type="scientific">Panicum virgatum</name>
    <name type="common">Blackwell switchgrass</name>
    <dbReference type="NCBI Taxonomy" id="38727"/>
    <lineage>
        <taxon>Eukaryota</taxon>
        <taxon>Viridiplantae</taxon>
        <taxon>Streptophyta</taxon>
        <taxon>Embryophyta</taxon>
        <taxon>Tracheophyta</taxon>
        <taxon>Spermatophyta</taxon>
        <taxon>Magnoliopsida</taxon>
        <taxon>Liliopsida</taxon>
        <taxon>Poales</taxon>
        <taxon>Poaceae</taxon>
        <taxon>PACMAD clade</taxon>
        <taxon>Panicoideae</taxon>
        <taxon>Panicodae</taxon>
        <taxon>Paniceae</taxon>
        <taxon>Panicinae</taxon>
        <taxon>Panicum</taxon>
        <taxon>Panicum sect. Hiantes</taxon>
    </lineage>
</organism>
<reference evidence="13" key="1">
    <citation type="submission" date="2020-05" db="EMBL/GenBank/DDBJ databases">
        <title>WGS assembly of Panicum virgatum.</title>
        <authorList>
            <person name="Lovell J.T."/>
            <person name="Jenkins J."/>
            <person name="Shu S."/>
            <person name="Juenger T.E."/>
            <person name="Schmutz J."/>
        </authorList>
    </citation>
    <scope>NUCLEOTIDE SEQUENCE</scope>
    <source>
        <strain evidence="13">AP13</strain>
    </source>
</reference>
<comment type="catalytic activity">
    <reaction evidence="8">
        <text>(E)-4-coumarate + ATP + H(+) = (E)-4-coumaroyl-AMP + diphosphate</text>
        <dbReference type="Rhea" id="RHEA:72419"/>
        <dbReference type="ChEBI" id="CHEBI:12876"/>
        <dbReference type="ChEBI" id="CHEBI:15378"/>
        <dbReference type="ChEBI" id="CHEBI:30616"/>
        <dbReference type="ChEBI" id="CHEBI:33019"/>
        <dbReference type="ChEBI" id="CHEBI:192348"/>
    </reaction>
    <physiologicalReaction direction="left-to-right" evidence="8">
        <dbReference type="Rhea" id="RHEA:72420"/>
    </physiologicalReaction>
</comment>
<dbReference type="Pfam" id="PF00501">
    <property type="entry name" value="AMP-binding"/>
    <property type="match status" value="1"/>
</dbReference>
<dbReference type="EMBL" id="CM029044">
    <property type="protein sequence ID" value="KAG2605657.1"/>
    <property type="molecule type" value="Genomic_DNA"/>
</dbReference>
<sequence length="591" mass="62450">MAPSCKPPHTAMDTDAHLTAGYCAATGTYSSHHPPLATAAAASFPDYLFPRLLTFPPDRPAFVDASTGATLSFPDLRTLSLKAAAALSALGLLRGHVALLLAPSSLHFPVVSLGVLSLGAVLSTANPLLTPGELANQARDSEPFLALTTAELAPKLGSLLPASRVVLVDRLLAGLDGHDAWAGASGIGPDDPALIFYSSGTTGRSKGVVSTHGNVIAAAALLQHVWRRRGDGDDAEDVYGCVLPMFHMFGFSAFVLGTPAIGATAVLVPGRFSVDRLMAAMEEHRVTRLLAVPPMVVQMAKKVAAGEPSLTSSARRLCLREVVSSGAPLQRDHMARFASCFPRVCLLQSYGLTETTGNVTMCDLSPSLHGNGDGGVESSNEPPTSISIGRLVPSTEARVVDEESGESLPPNRVGELWIRGPSVMQGYLRREEATAAALVADDGGRRWLRTGDLCYVDSHGLVHVVDRIKELIKYKAYQVAPAELEDVLAAHPDIHDAAVAPYPDEEAGEIPVACVVKKPGSNQPQAQDVISFVQSKVAPYKKVRRVVFVDCIPRSPSGKILRAQLKSFLRTTTCQMHVGAELQAGPTAAPN</sequence>
<evidence type="ECO:0000256" key="3">
    <source>
        <dbReference type="ARBA" id="ARBA00012959"/>
    </source>
</evidence>
<dbReference type="InterPro" id="IPR025110">
    <property type="entry name" value="AMP-bd_C"/>
</dbReference>
<accession>A0A8T0T5U8</accession>
<keyword evidence="4" id="KW-0436">Ligase</keyword>
<dbReference type="PANTHER" id="PTHR24096">
    <property type="entry name" value="LONG-CHAIN-FATTY-ACID--COA LIGASE"/>
    <property type="match status" value="1"/>
</dbReference>
<dbReference type="FunFam" id="3.30.300.30:FF:000007">
    <property type="entry name" value="4-coumarate--CoA ligase 2"/>
    <property type="match status" value="1"/>
</dbReference>
<comment type="caution">
    <text evidence="13">The sequence shown here is derived from an EMBL/GenBank/DDBJ whole genome shotgun (WGS) entry which is preliminary data.</text>
</comment>
<dbReference type="InterPro" id="IPR045851">
    <property type="entry name" value="AMP-bd_C_sf"/>
</dbReference>
<dbReference type="Gene3D" id="3.40.50.12780">
    <property type="entry name" value="N-terminal domain of ligase-like"/>
    <property type="match status" value="1"/>
</dbReference>
<dbReference type="GO" id="GO:0005524">
    <property type="term" value="F:ATP binding"/>
    <property type="evidence" value="ECO:0007669"/>
    <property type="project" value="UniProtKB-KW"/>
</dbReference>
<evidence type="ECO:0000256" key="2">
    <source>
        <dbReference type="ARBA" id="ARBA00006432"/>
    </source>
</evidence>
<dbReference type="SUPFAM" id="SSF56801">
    <property type="entry name" value="Acetyl-CoA synthetase-like"/>
    <property type="match status" value="1"/>
</dbReference>
<evidence type="ECO:0000256" key="4">
    <source>
        <dbReference type="ARBA" id="ARBA00022598"/>
    </source>
</evidence>
<dbReference type="AlphaFoldDB" id="A0A8T0T5U8"/>
<comment type="catalytic activity">
    <reaction evidence="10">
        <text>(E)-4-coumarate + ATP + CoA = (E)-4-coumaroyl-CoA + AMP + diphosphate</text>
        <dbReference type="Rhea" id="RHEA:19641"/>
        <dbReference type="ChEBI" id="CHEBI:12876"/>
        <dbReference type="ChEBI" id="CHEBI:30616"/>
        <dbReference type="ChEBI" id="CHEBI:33019"/>
        <dbReference type="ChEBI" id="CHEBI:57287"/>
        <dbReference type="ChEBI" id="CHEBI:85008"/>
        <dbReference type="ChEBI" id="CHEBI:456215"/>
        <dbReference type="EC" id="6.2.1.12"/>
    </reaction>
    <physiologicalReaction direction="left-to-right" evidence="10">
        <dbReference type="Rhea" id="RHEA:19642"/>
    </physiologicalReaction>
</comment>
<dbReference type="Proteomes" id="UP000823388">
    <property type="component" value="Chromosome 4N"/>
</dbReference>
<dbReference type="PROSITE" id="PS00455">
    <property type="entry name" value="AMP_BINDING"/>
    <property type="match status" value="1"/>
</dbReference>
<feature type="domain" description="AMP-binding enzyme C-terminal" evidence="12">
    <location>
        <begin position="483"/>
        <end position="559"/>
    </location>
</feature>
<keyword evidence="7" id="KW-0460">Magnesium</keyword>
<dbReference type="GO" id="GO:0106290">
    <property type="term" value="F:trans-cinnamate-CoA ligase activity"/>
    <property type="evidence" value="ECO:0007669"/>
    <property type="project" value="UniProtKB-ARBA"/>
</dbReference>
<dbReference type="Gene3D" id="3.30.300.30">
    <property type="match status" value="1"/>
</dbReference>
<dbReference type="InterPro" id="IPR042099">
    <property type="entry name" value="ANL_N_sf"/>
</dbReference>
<evidence type="ECO:0000256" key="1">
    <source>
        <dbReference type="ARBA" id="ARBA00001946"/>
    </source>
</evidence>
<dbReference type="CDD" id="cd05904">
    <property type="entry name" value="4CL"/>
    <property type="match status" value="1"/>
</dbReference>
<dbReference type="Pfam" id="PF13193">
    <property type="entry name" value="AMP-binding_C"/>
    <property type="match status" value="1"/>
</dbReference>